<evidence type="ECO:0000256" key="3">
    <source>
        <dbReference type="ARBA" id="ARBA00022833"/>
    </source>
</evidence>
<feature type="compositionally biased region" description="Basic and acidic residues" evidence="4">
    <location>
        <begin position="2478"/>
        <end position="2502"/>
    </location>
</feature>
<feature type="compositionally biased region" description="Polar residues" evidence="4">
    <location>
        <begin position="4157"/>
        <end position="4183"/>
    </location>
</feature>
<dbReference type="GO" id="GO:0070461">
    <property type="term" value="C:SAGA-type complex"/>
    <property type="evidence" value="ECO:0007669"/>
    <property type="project" value="TreeGrafter"/>
</dbReference>
<feature type="region of interest" description="Disordered" evidence="4">
    <location>
        <begin position="1414"/>
        <end position="1489"/>
    </location>
</feature>
<feature type="region of interest" description="Disordered" evidence="4">
    <location>
        <begin position="1927"/>
        <end position="1954"/>
    </location>
</feature>
<dbReference type="GO" id="GO:0008270">
    <property type="term" value="F:zinc ion binding"/>
    <property type="evidence" value="ECO:0007669"/>
    <property type="project" value="UniProtKB-KW"/>
</dbReference>
<dbReference type="Pfam" id="PF22941">
    <property type="entry name" value="TADA2A-like_3rd"/>
    <property type="match status" value="1"/>
</dbReference>
<dbReference type="GO" id="GO:0005634">
    <property type="term" value="C:nucleus"/>
    <property type="evidence" value="ECO:0007669"/>
    <property type="project" value="TreeGrafter"/>
</dbReference>
<feature type="region of interest" description="Disordered" evidence="4">
    <location>
        <begin position="2020"/>
        <end position="2062"/>
    </location>
</feature>
<dbReference type="PANTHER" id="PTHR12374">
    <property type="entry name" value="TRANSCRIPTIONAL ADAPTOR 2 ADA2 -RELATED"/>
    <property type="match status" value="1"/>
</dbReference>
<dbReference type="PROSITE" id="PS51293">
    <property type="entry name" value="SANT"/>
    <property type="match status" value="1"/>
</dbReference>
<feature type="region of interest" description="Disordered" evidence="4">
    <location>
        <begin position="1633"/>
        <end position="1653"/>
    </location>
</feature>
<feature type="region of interest" description="Disordered" evidence="4">
    <location>
        <begin position="4153"/>
        <end position="4189"/>
    </location>
</feature>
<dbReference type="CDD" id="cd02335">
    <property type="entry name" value="ZZ_ADA2"/>
    <property type="match status" value="1"/>
</dbReference>
<feature type="region of interest" description="Disordered" evidence="4">
    <location>
        <begin position="4110"/>
        <end position="4133"/>
    </location>
</feature>
<reference evidence="6 7" key="1">
    <citation type="submission" date="2019-10" db="EMBL/GenBank/DDBJ databases">
        <title>Assembly and Annotation for the nematode Trichostrongylus colubriformis.</title>
        <authorList>
            <person name="Martin J."/>
        </authorList>
    </citation>
    <scope>NUCLEOTIDE SEQUENCE [LARGE SCALE GENOMIC DNA]</scope>
    <source>
        <strain evidence="6">G859</strain>
        <tissue evidence="6">Whole worm</tissue>
    </source>
</reference>
<dbReference type="Proteomes" id="UP001331761">
    <property type="component" value="Unassembled WGS sequence"/>
</dbReference>
<feature type="region of interest" description="Disordered" evidence="4">
    <location>
        <begin position="1880"/>
        <end position="1901"/>
    </location>
</feature>
<evidence type="ECO:0000313" key="7">
    <source>
        <dbReference type="Proteomes" id="UP001331761"/>
    </source>
</evidence>
<feature type="compositionally biased region" description="Basic residues" evidence="4">
    <location>
        <begin position="4217"/>
        <end position="4226"/>
    </location>
</feature>
<feature type="compositionally biased region" description="Acidic residues" evidence="4">
    <location>
        <begin position="317"/>
        <end position="332"/>
    </location>
</feature>
<feature type="compositionally biased region" description="Polar residues" evidence="4">
    <location>
        <begin position="1890"/>
        <end position="1901"/>
    </location>
</feature>
<sequence length="4587" mass="514784">MASSSGGADAKEIILCINCRQQIQLRLHVKCCECPAMICAECFSYGCEAGQHLRGHNYEICDPLGGRTFDVKGSWGAIEERKLLAAAYRFKLGNWGEVTRLMETDRPISEVQEYYDRFFIRGPIGQFALKLLNWEESKRAMIAEGSLGYNCEADRITYLMMAMEAYQESKERLDPFDEDLTNKLDAIVQSHLFRLNLNDERPQCSEQSELSELIDLALSDDSCDPSDYDMDKKAPDDAYSTGLEPENDSDEDDENTHSASPSKSSKVETKSMRKSLRPSVVLMRPAKKKIRCGLRKSTLEKNGRASRYRRVQADSSSTDDDFVSEDEVEPMETDQTSVDDAHDSMHGLEKEDTTDDCTGSDSEEPKREPTKQTATPLNSAVRKRRRAKFVSKKARRLKEFQKRMARMTKAAERRLHELSELCPIETIRELRDSKPDLALYTNDYVGRPKVRQSDMDMLAYNAARGDFEWEWYNDAEQLISRLMIQESSDKVEDIENDIKFARIEKYYRILKTRKAYRRAIVEHDKISEFFRFMMNMTMEKRKASQILAQRPPLDKLLTRAQQCLTKKETEDLRSHVERADELMERIAKLQELQRNGVLSLKEAVFLVEVLCWTRFLMDSLPQLLFLNTIVELYFISVLSWTHLLKKVSRCYGRRNARWRGDLLSCSLESKIEEVMYIEEVIVDNPGGQLKSPLLSLNFHRPRSGIATPLRGFQQRRRPLVYTNGGGMEGIQQGSSVDMSSMAQSSGSYPVNVDAVLGANTVEDIADTHPDFARLLLDCYSAGCDLEEYKREFQRLKNLRIKRQGGVNQTLSFSLFPSVPSDLPGHLFVRLLKFHSLYEGACRKYLADVVNKRVEASPGFPYDLSTVGIQDLIQGGSSTEYYSAGSGSQSVIGSYADAHFVDPSDVAPGASSAVAYSPAVNSNYSQRLLAHGMRNDHLSIDQGMAGSMESATCMQRSTMNQVHGNMSQSMGTAQYVDRRVTATPLPSWSQQSNTPSEMRSRMATPLPPLEIRQCPVLQSGLSTPVPRAENRQMQAQNPHHRHMTTPISGMVSGQSYSGISASHSQHYQQMPNSSGMHGNVCADNRRMMTSTPMIGSVDSSAQASPFATPTKKPRARRKPVVVTQTQVQGQHSMTLQGRQLTATPIPGWQQHQTKSSMGMQGQPIHVQNRAMMSASVTPLQRQLTTPISEHREMMSATPLPGWAAQHAENSSGQVEGSSLVSSLPPLSQFTPIQQPQTRQIKTPYPVGQSRQLVNPVPHTQQRAMSTRPYEQSSHVYPQSREMMTPVPFAQTESVGVPYAQSQNIEAQMGTTGGEMYSQQAMPYQWSEGSSMDVYGQQGQFVQQSSYGQQSQFSQQMNSGSQQQVSFVAGQTVQYPTSAVHHQPEYPQSSVEVQKGSAFSQPYSYVQQAYPVPSGFQQQSSYSQDSNFNQNSYPQRSPYAQQQQQQQQLQTDQSQHQQQNQSLQQHHNQPIQLQQQHHQQRHLHQQQQQPIRRQVYENSAQFAGQYNQLIPTYSTQPACGIQNAQLTSAPMQAHQMPSSCDVAGSVLTGSEIAHEDQQSASNFATGMLDMSGSSSTAAIVELLQSNDQLASGETMDAVQSEYHGMVSTSLPGAPMIDPIIDGQLRTINITQCPPPPRNDSEATVPARTSPNSCSPGLMAGDDESSSLIPSFFYPKEFVQNDLSDLRIEDSPIEKGLNCQHFRFDIILAMKHHRIGKEDYERTLHELDQMEKEKCAGPLGDLLMKRLGLKRQEQYCHDGKFSVDELVAAFAANAKIQGPVAKMSERRMSSELFSEFLDDITPVKTSTAADQFHVKSHPDLHAISPAVPPSASKPSMLQSGDAMNDLGYLLSDDVIAEFDSMSTSTPAVVKPSSVGAPASFARSKPLSAGAPTSLPSSEPLSAGSSVIRKEVSLDKLKVSADVISSLTPSLKEGKANTGAPNRNDKSSTVFSSLPSHTSSMSFGQPAVSAHITIPPSEVAAQGKSTKEAVAKNQINSIFSPHSGERISSTVKVNAVFSGKIVPRKPLPEGDASSEKIPEIGAPAQPARRSDAVSNENYGNLSPFVISPEPLSDDDEWWRKDDETPPMLGGTPLKIRPDANDLKSSVLQKPEFSKPFSDLEAQSTSAMKVETSSSAIVFSTKHSPNRFEQKAHKKIVDRLSQSPTPSHSMHIKTSDEEEDEQSASKSKVAEHMKKLSRKTNKTLFGTDSSSEDSAKEDAGLAPSTSRAHQSASLPSLPLVSRKKSHSPHGPHSPRSGKKKSRKSSLPSRPSKESKEVAQKSGLSKVELSREVLAKQIAEIIEDERSKLPPEEAKLHKRPLSPASLDVVIQDLMQHHISEDTSPSRELFASKLLGTDIFSKLFFRAGKCVFRHYEEMDDFRSKEKGRGRRKGTASRKRDTELLRGIRKSREIQKFKDALRAAKEPSEAEKKAAAERAKLEAMPWLARATFKPAVQQGTLSRFVIPKKSSGNRSGGESSTSRTIGDTKHHETARQDEAEVKSSHHKLDEGITETSKSVSFNEKSSLARRSRSPPSSIVGSKIMPKVYHEERMAKVDSPVARKSEEVYASFSFYWMPKSSTYKARAKHTWPLKRWRSASAFIEEPVETWLDSTLVEHPEDNTRLHSVVGSVDTAADSFKRICVEKSPVYTESSNTFQASFVSARESELAVLALQQEMSRSEQGSPDDQYDALRYLASMPESEFGRSDSYEPSAFIQVAKQSLASGDASKAPEIPSKLFSSDQVRSEMTSFEQANRVRMDSGSQQFYGTEFDSDPWRLPSATAESLVSRHPSEITQTAGGMAGGNSLYSSLQEELDTILRDTLGDTLYSPTAIGGAPSHTVKPVAEKFEWPKANVPVRSYALDVILPPLMCDKSRIAILDMCRCQRCTTRSEYFCDHEEWKYLYDCAISCRKEREEAEQRRLSPPDQVCSKTFMLSRESEKKRAKCTSKVLQHTSDRDRLSLFSKFFMYTKYPSVESVEGRRWIFQRTFASEEFSVSTAREQYELRRPPQLENTVILREELRISRDCDYLSTFVSPSDVALCCENEDRALVQTIVPIYQVSNEKTAMSVLSAPVVINLQKGGSSRESRITVPIPRTEIFGTEVADLAVSYTQVNDALAARATINVPRRTSALLSIHSLDVTLCAPQWIVEKSIVSCEISHPQPRHDATLMNCSLFNIDRKRGDSSLSSSVVLPVPRIKKSSFISNQVHQQFLASESTMDAEVSLPLPVTDATFYKSCQVRVRRKRAGASASTDIVLPIPRLDTCFMSICEWTVDEKREGCQAITEYSSPLPREESAILNITGANFHHHRQNFTEDVIGLMLIPRMEYTTTNILKIAVKRKRSGFAASSDAVVTIPRKELAVLSVTEGDLAHSREASRECFEKVIPIPRVESAILKSLTLRVKRSKKPSMDSCDYTHPIAREEDADFTVGEWPVGLQRTDDVSDVCYAYPIPNVSETVCSITARSFDILNCEVYVFDSNRTMTVRAEEDVAELNIRHLRGDQLRLVEKMENNFEMDQNASLTQSRKDSFENEPTPDDAGKSSSAVVPIYRENVEIRRLSTIRMSRKRKHEEDATQLVKRMKIDREGLSVTEESFSSDANRMTEVVYIKDPRLPLQCSNSFVEVSKKWRSFAHQHMPHLVFSSYLVTQFATLLQRVFDEGVNRCTITMKDLTRLFSNVDGIYDLSIFTNPEKVIASFSDQSGPIWDRLMRLRMQRNSTELLNRKTLAPLYLFLGPTNLPRVGKPWRKWLKPIDATTESRIGCQLALCMRIPDLVGVDDMDPKLQAIKMWWIFMMIRGTLPWYIYPCLSRRQLFLLVRLLEALENVGRPPFCLYPPDGFFKGVKKVLRHPRTNLIPKDIYHPDITTMATLLKMKRNRPFHVDRSLPELLSHWMDDINKIDAYLAADVKVKAMDPSSFLTQGEWAWRSFNRGCVPDHIKYDRKVSVEKTEEKLKECLANFDLPLEQRRQISVLRTALVAWSKFDNGPPIEHIPIDIINPFALSASFIALLPMPEGFVGDCFAFLEKVSKKSSQPCQNPVRKNTKSLQNWKWKPSERLASVGKPTSAGTKANGKTTISTLFEEFWRSPKDFSTISVSNEEASMTSHSPNFKNTIVSVNEPADQLTTKSHTRKHEQNIPGSSVHQLEPIEHNDGTDQFHLKIEKASTKKAITDSNEGPSSSHAPPTHLQANASSSNIEKYSKPMRRWRKRKDFVVDEAKSTSGVMRPLKRSKIEIRKRRRAKTSDEDGPPSAKQPMSKIPEHRFSKLRHTLARRGMETEKMVHETVLRAAAIVAVQGSDAPIPRKSVKRRACEYSSSDDSEVVQPARRTRVKRTRRVTIFDVTNFEWVLGMSLRRPRAFVGLYQTMKCQYRMLEKRRWVEENRKLYDRAQFEKFLKETSHSEVEMIEKAKLLKAEKDMELALGVTRAEAERMGKFAVKDLAHWYGMSARYAVQADILAQKALEEAKIVDEALALLTTQETEAEKERVGASQELSIQNSVSVTLNSIVQTIETKDYHESGQERVQVKNTLADVVSHTEQGGEDDMRELGTVELFSSMTSECGAHADDIVVKEQRMSCEANQNNMLGAIARMDDVDEEKNKVNF</sequence>
<dbReference type="PANTHER" id="PTHR12374:SF63">
    <property type="entry name" value="TRANSCRIPTIONAL ADAPTER 2-BETA"/>
    <property type="match status" value="1"/>
</dbReference>
<evidence type="ECO:0000256" key="1">
    <source>
        <dbReference type="ARBA" id="ARBA00022723"/>
    </source>
</evidence>
<accession>A0AAN8ILE0</accession>
<evidence type="ECO:0000259" key="5">
    <source>
        <dbReference type="PROSITE" id="PS51293"/>
    </source>
</evidence>
<feature type="compositionally biased region" description="Polar residues" evidence="4">
    <location>
        <begin position="2218"/>
        <end position="2229"/>
    </location>
</feature>
<feature type="compositionally biased region" description="Polar residues" evidence="4">
    <location>
        <begin position="1943"/>
        <end position="1954"/>
    </location>
</feature>
<feature type="compositionally biased region" description="Basic residues" evidence="4">
    <location>
        <begin position="285"/>
        <end position="294"/>
    </location>
</feature>
<dbReference type="GO" id="GO:0003682">
    <property type="term" value="F:chromatin binding"/>
    <property type="evidence" value="ECO:0007669"/>
    <property type="project" value="TreeGrafter"/>
</dbReference>
<dbReference type="InterPro" id="IPR055141">
    <property type="entry name" value="TADA2A_B-like_dom"/>
</dbReference>
<dbReference type="InterPro" id="IPR017884">
    <property type="entry name" value="SANT_dom"/>
</dbReference>
<feature type="compositionally biased region" description="Basic residues" evidence="4">
    <location>
        <begin position="2380"/>
        <end position="2389"/>
    </location>
</feature>
<protein>
    <submittedName>
        <fullName evidence="6">SANT domain-containing protein</fullName>
    </submittedName>
</protein>
<feature type="region of interest" description="Disordered" evidence="4">
    <location>
        <begin position="224"/>
        <end position="385"/>
    </location>
</feature>
<keyword evidence="1" id="KW-0479">Metal-binding</keyword>
<feature type="compositionally biased region" description="Polar residues" evidence="4">
    <location>
        <begin position="2462"/>
        <end position="2477"/>
    </location>
</feature>
<feature type="region of interest" description="Disordered" evidence="4">
    <location>
        <begin position="1095"/>
        <end position="1131"/>
    </location>
</feature>
<feature type="region of interest" description="Disordered" evidence="4">
    <location>
        <begin position="2374"/>
        <end position="2394"/>
    </location>
</feature>
<feature type="compositionally biased region" description="Basic and acidic residues" evidence="4">
    <location>
        <begin position="2141"/>
        <end position="2153"/>
    </location>
</feature>
<dbReference type="InterPro" id="IPR000433">
    <property type="entry name" value="Znf_ZZ"/>
</dbReference>
<feature type="region of interest" description="Disordered" evidence="4">
    <location>
        <begin position="4217"/>
        <end position="4242"/>
    </location>
</feature>
<feature type="compositionally biased region" description="Acidic residues" evidence="4">
    <location>
        <begin position="245"/>
        <end position="254"/>
    </location>
</feature>
<dbReference type="GO" id="GO:0006338">
    <property type="term" value="P:chromatin remodeling"/>
    <property type="evidence" value="ECO:0007669"/>
    <property type="project" value="TreeGrafter"/>
</dbReference>
<evidence type="ECO:0000256" key="4">
    <source>
        <dbReference type="SAM" id="MobiDB-lite"/>
    </source>
</evidence>
<dbReference type="EMBL" id="WIXE01008995">
    <property type="protein sequence ID" value="KAK5978809.1"/>
    <property type="molecule type" value="Genomic_DNA"/>
</dbReference>
<feature type="compositionally biased region" description="Basic and acidic residues" evidence="4">
    <location>
        <begin position="339"/>
        <end position="351"/>
    </location>
</feature>
<feature type="compositionally biased region" description="Polar residues" evidence="4">
    <location>
        <begin position="1414"/>
        <end position="1438"/>
    </location>
</feature>
<dbReference type="GO" id="GO:0006357">
    <property type="term" value="P:regulation of transcription by RNA polymerase II"/>
    <property type="evidence" value="ECO:0007669"/>
    <property type="project" value="TreeGrafter"/>
</dbReference>
<proteinExistence type="predicted"/>
<keyword evidence="7" id="KW-1185">Reference proteome</keyword>
<feature type="domain" description="SANT" evidence="5">
    <location>
        <begin position="70"/>
        <end position="123"/>
    </location>
</feature>
<dbReference type="GO" id="GO:0003713">
    <property type="term" value="F:transcription coactivator activity"/>
    <property type="evidence" value="ECO:0007669"/>
    <property type="project" value="TreeGrafter"/>
</dbReference>
<dbReference type="Pfam" id="PF25299">
    <property type="entry name" value="ZZ_ADA2"/>
    <property type="match status" value="1"/>
</dbReference>
<feature type="compositionally biased region" description="Polar residues" evidence="4">
    <location>
        <begin position="2505"/>
        <end position="2516"/>
    </location>
</feature>
<keyword evidence="2" id="KW-0863">Zinc-finger</keyword>
<evidence type="ECO:0000313" key="6">
    <source>
        <dbReference type="EMBL" id="KAK5978809.1"/>
    </source>
</evidence>
<feature type="compositionally biased region" description="Low complexity" evidence="4">
    <location>
        <begin position="1119"/>
        <end position="1129"/>
    </location>
</feature>
<feature type="compositionally biased region" description="Polar residues" evidence="4">
    <location>
        <begin position="1095"/>
        <end position="1106"/>
    </location>
</feature>
<gene>
    <name evidence="6" type="ORF">GCK32_002659</name>
</gene>
<comment type="caution">
    <text evidence="6">The sequence shown here is derived from an EMBL/GenBank/DDBJ whole genome shotgun (WGS) entry which is preliminary data.</text>
</comment>
<feature type="compositionally biased region" description="Low complexity" evidence="4">
    <location>
        <begin position="1439"/>
        <end position="1475"/>
    </location>
</feature>
<name>A0AAN8ILE0_TRICO</name>
<keyword evidence="3" id="KW-0862">Zinc</keyword>
<dbReference type="InterPro" id="IPR041983">
    <property type="entry name" value="ADA2-like_ZZ"/>
</dbReference>
<organism evidence="6 7">
    <name type="scientific">Trichostrongylus colubriformis</name>
    <name type="common">Black scour worm</name>
    <dbReference type="NCBI Taxonomy" id="6319"/>
    <lineage>
        <taxon>Eukaryota</taxon>
        <taxon>Metazoa</taxon>
        <taxon>Ecdysozoa</taxon>
        <taxon>Nematoda</taxon>
        <taxon>Chromadorea</taxon>
        <taxon>Rhabditida</taxon>
        <taxon>Rhabditina</taxon>
        <taxon>Rhabditomorpha</taxon>
        <taxon>Strongyloidea</taxon>
        <taxon>Trichostrongylidae</taxon>
        <taxon>Trichostrongylus</taxon>
    </lineage>
</organism>
<dbReference type="PROSITE" id="PS00028">
    <property type="entry name" value="ZINC_FINGER_C2H2_1"/>
    <property type="match status" value="1"/>
</dbReference>
<evidence type="ECO:0000256" key="2">
    <source>
        <dbReference type="ARBA" id="ARBA00022771"/>
    </source>
</evidence>
<dbReference type="InterPro" id="IPR013087">
    <property type="entry name" value="Znf_C2H2_type"/>
</dbReference>
<feature type="region of interest" description="Disordered" evidence="4">
    <location>
        <begin position="2136"/>
        <end position="2280"/>
    </location>
</feature>
<feature type="region of interest" description="Disordered" evidence="4">
    <location>
        <begin position="3506"/>
        <end position="3532"/>
    </location>
</feature>
<feature type="region of interest" description="Disordered" evidence="4">
    <location>
        <begin position="2455"/>
        <end position="2532"/>
    </location>
</feature>